<keyword evidence="2" id="KW-1185">Reference proteome</keyword>
<evidence type="ECO:0000313" key="2">
    <source>
        <dbReference type="Proteomes" id="UP000674234"/>
    </source>
</evidence>
<sequence>MRIESYDDLEQRRRLERDFPGWGVWRAVGPSGEPGGWYASRRRRITPAEVRAGLWATVDAASPERLAQLLAEQTELASRVGR</sequence>
<dbReference type="RefSeq" id="WP_210155904.1">
    <property type="nucleotide sequence ID" value="NZ_JAFCNB010000005.1"/>
</dbReference>
<gene>
    <name evidence="1" type="ORF">JOL79_12395</name>
</gene>
<protein>
    <submittedName>
        <fullName evidence="1">Uncharacterized protein</fullName>
    </submittedName>
</protein>
<dbReference type="Proteomes" id="UP000674234">
    <property type="component" value="Unassembled WGS sequence"/>
</dbReference>
<proteinExistence type="predicted"/>
<comment type="caution">
    <text evidence="1">The sequence shown here is derived from an EMBL/GenBank/DDBJ whole genome shotgun (WGS) entry which is preliminary data.</text>
</comment>
<reference evidence="1" key="1">
    <citation type="submission" date="2021-02" db="EMBL/GenBank/DDBJ databases">
        <title>Draft genome sequence of Microbispora sp. RL4-1S isolated from rice leaves in Thailand.</title>
        <authorList>
            <person name="Muangham S."/>
            <person name="Duangmal K."/>
        </authorList>
    </citation>
    <scope>NUCLEOTIDE SEQUENCE</scope>
    <source>
        <strain evidence="1">RL4-1S</strain>
    </source>
</reference>
<organism evidence="1 2">
    <name type="scientific">Microbispora oryzae</name>
    <dbReference type="NCBI Taxonomy" id="2806554"/>
    <lineage>
        <taxon>Bacteria</taxon>
        <taxon>Bacillati</taxon>
        <taxon>Actinomycetota</taxon>
        <taxon>Actinomycetes</taxon>
        <taxon>Streptosporangiales</taxon>
        <taxon>Streptosporangiaceae</taxon>
        <taxon>Microbispora</taxon>
    </lineage>
</organism>
<evidence type="ECO:0000313" key="1">
    <source>
        <dbReference type="EMBL" id="MBP2704614.1"/>
    </source>
</evidence>
<dbReference type="AlphaFoldDB" id="A0A940WFD4"/>
<name>A0A940WFD4_9ACTN</name>
<accession>A0A940WFD4</accession>
<dbReference type="EMBL" id="JAFCNB010000005">
    <property type="protein sequence ID" value="MBP2704614.1"/>
    <property type="molecule type" value="Genomic_DNA"/>
</dbReference>